<feature type="transmembrane region" description="Helical" evidence="7">
    <location>
        <begin position="56"/>
        <end position="74"/>
    </location>
</feature>
<keyword evidence="2 7" id="KW-0812">Transmembrane</keyword>
<evidence type="ECO:0000256" key="4">
    <source>
        <dbReference type="ARBA" id="ARBA00023136"/>
    </source>
</evidence>
<comment type="subcellular location">
    <subcellularLocation>
        <location evidence="7">Cell membrane</location>
    </subcellularLocation>
    <subcellularLocation>
        <location evidence="7">Bacterial flagellum basal body</location>
    </subcellularLocation>
</comment>
<dbReference type="GO" id="GO:0005886">
    <property type="term" value="C:plasma membrane"/>
    <property type="evidence" value="ECO:0007669"/>
    <property type="project" value="UniProtKB-SubCell"/>
</dbReference>
<evidence type="ECO:0000313" key="8">
    <source>
        <dbReference type="EMBL" id="ODS22998.1"/>
    </source>
</evidence>
<dbReference type="Pfam" id="PF04347">
    <property type="entry name" value="FliO"/>
    <property type="match status" value="1"/>
</dbReference>
<dbReference type="Proteomes" id="UP000242502">
    <property type="component" value="Unassembled WGS sequence"/>
</dbReference>
<comment type="similarity">
    <text evidence="6 7">Belongs to the FliO/MopB family.</text>
</comment>
<dbReference type="PANTHER" id="PTHR38766">
    <property type="entry name" value="FLAGELLAR PROTEIN FLIO"/>
    <property type="match status" value="1"/>
</dbReference>
<comment type="caution">
    <text evidence="8">The sequence shown here is derived from an EMBL/GenBank/DDBJ whole genome shotgun (WGS) entry which is preliminary data.</text>
</comment>
<evidence type="ECO:0000256" key="1">
    <source>
        <dbReference type="ARBA" id="ARBA00022475"/>
    </source>
</evidence>
<sequence>MNNILRYFMVFYYILIGLLLLFSVYVNAENRPSSSIVESTHVQYTLPNHATSLIEVFLSLIFVVILIFLLAWFIKRAGYSGVHINSSMKIKSCLPLSTKEKILIVEIGDEQMVIAVAPGFVGLIKSLEKPIDFNEEGVTPSFLLSLSQIIKRNESQ</sequence>
<evidence type="ECO:0000313" key="9">
    <source>
        <dbReference type="Proteomes" id="UP000242502"/>
    </source>
</evidence>
<dbReference type="STRING" id="62101.AB835_11190"/>
<keyword evidence="4 7" id="KW-0472">Membrane</keyword>
<organism evidence="8 9">
    <name type="scientific">Candidatus Endobugula sertula</name>
    <name type="common">Bugula neritina bacterial symbiont</name>
    <dbReference type="NCBI Taxonomy" id="62101"/>
    <lineage>
        <taxon>Bacteria</taxon>
        <taxon>Pseudomonadati</taxon>
        <taxon>Pseudomonadota</taxon>
        <taxon>Gammaproteobacteria</taxon>
        <taxon>Cellvibrionales</taxon>
        <taxon>Cellvibrionaceae</taxon>
        <taxon>Candidatus Endobugula</taxon>
    </lineage>
</organism>
<evidence type="ECO:0000256" key="5">
    <source>
        <dbReference type="ARBA" id="ARBA00023143"/>
    </source>
</evidence>
<dbReference type="GO" id="GO:0009425">
    <property type="term" value="C:bacterial-type flagellum basal body"/>
    <property type="evidence" value="ECO:0007669"/>
    <property type="project" value="UniProtKB-SubCell"/>
</dbReference>
<keyword evidence="8" id="KW-0969">Cilium</keyword>
<keyword evidence="8" id="KW-0282">Flagellum</keyword>
<evidence type="ECO:0000256" key="6">
    <source>
        <dbReference type="ARBA" id="ARBA00037937"/>
    </source>
</evidence>
<feature type="transmembrane region" description="Helical" evidence="7">
    <location>
        <begin position="7"/>
        <end position="26"/>
    </location>
</feature>
<dbReference type="PANTHER" id="PTHR38766:SF1">
    <property type="entry name" value="FLAGELLAR PROTEIN FLIO"/>
    <property type="match status" value="1"/>
</dbReference>
<reference evidence="8 9" key="1">
    <citation type="journal article" date="2016" name="Appl. Environ. Microbiol.">
        <title>Lack of Overt Genome Reduction in the Bryostatin-Producing Bryozoan Symbiont "Candidatus Endobugula sertula".</title>
        <authorList>
            <person name="Miller I.J."/>
            <person name="Vanee N."/>
            <person name="Fong S.S."/>
            <person name="Lim-Fong G.E."/>
            <person name="Kwan J.C."/>
        </authorList>
    </citation>
    <scope>NUCLEOTIDE SEQUENCE [LARGE SCALE GENOMIC DNA]</scope>
    <source>
        <strain evidence="8">AB1-4</strain>
    </source>
</reference>
<dbReference type="InterPro" id="IPR052205">
    <property type="entry name" value="FliO/MopB"/>
</dbReference>
<evidence type="ECO:0000256" key="7">
    <source>
        <dbReference type="RuleBase" id="RU362064"/>
    </source>
</evidence>
<gene>
    <name evidence="8" type="ORF">AB835_11190</name>
</gene>
<keyword evidence="8" id="KW-0966">Cell projection</keyword>
<dbReference type="AlphaFoldDB" id="A0A1D2QN49"/>
<accession>A0A1D2QN49</accession>
<evidence type="ECO:0000256" key="2">
    <source>
        <dbReference type="ARBA" id="ARBA00022692"/>
    </source>
</evidence>
<dbReference type="NCBIfam" id="TIGR03500">
    <property type="entry name" value="FliO_TIGR"/>
    <property type="match status" value="1"/>
</dbReference>
<keyword evidence="3 7" id="KW-1133">Transmembrane helix</keyword>
<evidence type="ECO:0000256" key="3">
    <source>
        <dbReference type="ARBA" id="ARBA00022989"/>
    </source>
</evidence>
<keyword evidence="1 7" id="KW-1003">Cell membrane</keyword>
<name>A0A1D2QN49_9GAMM</name>
<keyword evidence="5 7" id="KW-0975">Bacterial flagellum</keyword>
<dbReference type="EMBL" id="MDLC01000043">
    <property type="protein sequence ID" value="ODS22998.1"/>
    <property type="molecule type" value="Genomic_DNA"/>
</dbReference>
<proteinExistence type="inferred from homology"/>
<dbReference type="GO" id="GO:0044781">
    <property type="term" value="P:bacterial-type flagellum organization"/>
    <property type="evidence" value="ECO:0007669"/>
    <property type="project" value="UniProtKB-UniRule"/>
</dbReference>
<protein>
    <recommendedName>
        <fullName evidence="7">Flagellar protein</fullName>
    </recommendedName>
</protein>
<dbReference type="InterPro" id="IPR022781">
    <property type="entry name" value="Flagellar_biosynth_FliO"/>
</dbReference>